<dbReference type="AlphaFoldDB" id="A0A830H8J7"/>
<dbReference type="Pfam" id="PF13302">
    <property type="entry name" value="Acetyltransf_3"/>
    <property type="match status" value="1"/>
</dbReference>
<dbReference type="InterPro" id="IPR016181">
    <property type="entry name" value="Acyl_CoA_acyltransferase"/>
</dbReference>
<gene>
    <name evidence="2" type="ORF">PPROV_000072700</name>
</gene>
<dbReference type="Gene3D" id="3.40.630.30">
    <property type="match status" value="1"/>
</dbReference>
<comment type="caution">
    <text evidence="2">The sequence shown here is derived from an EMBL/GenBank/DDBJ whole genome shotgun (WGS) entry which is preliminary data.</text>
</comment>
<evidence type="ECO:0000313" key="2">
    <source>
        <dbReference type="EMBL" id="GHP01971.1"/>
    </source>
</evidence>
<dbReference type="GO" id="GO:1990189">
    <property type="term" value="F:protein N-terminal-serine acetyltransferase activity"/>
    <property type="evidence" value="ECO:0007669"/>
    <property type="project" value="TreeGrafter"/>
</dbReference>
<dbReference type="InterPro" id="IPR000182">
    <property type="entry name" value="GNAT_dom"/>
</dbReference>
<dbReference type="EMBL" id="BNJQ01000002">
    <property type="protein sequence ID" value="GHP01971.1"/>
    <property type="molecule type" value="Genomic_DNA"/>
</dbReference>
<proteinExistence type="predicted"/>
<accession>A0A830H8J7</accession>
<dbReference type="OrthoDB" id="630895at2759"/>
<feature type="domain" description="N-acetyltransferase" evidence="1">
    <location>
        <begin position="93"/>
        <end position="252"/>
    </location>
</feature>
<dbReference type="GO" id="GO:0005737">
    <property type="term" value="C:cytoplasm"/>
    <property type="evidence" value="ECO:0007669"/>
    <property type="project" value="TreeGrafter"/>
</dbReference>
<evidence type="ECO:0000313" key="3">
    <source>
        <dbReference type="Proteomes" id="UP000660262"/>
    </source>
</evidence>
<protein>
    <recommendedName>
        <fullName evidence="1">N-acetyltransferase domain-containing protein</fullName>
    </recommendedName>
</protein>
<dbReference type="Proteomes" id="UP000660262">
    <property type="component" value="Unassembled WGS sequence"/>
</dbReference>
<sequence>MERSRVARFRVMTNDACEASCVDSCALEEEEEPSSSSQSLPGCPSSLAIPFVRAASSSFALATPQLVLARFDADHVNTKLFDAVSEEAHDERMRVIPFATDDRSHFDAHVAREYALWSRGERFNFVILQRKELASEPAGDEETDVCIANADPVGCAGIVDVDAGHGVVQIGLFTLRDKEGKGLAAEALRAVEYMTFDVLGMHRSELRTDAANVRCARLAERGGYQREGVLRENFVARNGQRNNTAIFGKLREEWRGGGAWKAYLV</sequence>
<dbReference type="InterPro" id="IPR051908">
    <property type="entry name" value="Ribosomal_N-acetyltransferase"/>
</dbReference>
<organism evidence="2 3">
    <name type="scientific">Pycnococcus provasolii</name>
    <dbReference type="NCBI Taxonomy" id="41880"/>
    <lineage>
        <taxon>Eukaryota</taxon>
        <taxon>Viridiplantae</taxon>
        <taxon>Chlorophyta</taxon>
        <taxon>Pseudoscourfieldiophyceae</taxon>
        <taxon>Pseudoscourfieldiales</taxon>
        <taxon>Pycnococcaceae</taxon>
        <taxon>Pycnococcus</taxon>
    </lineage>
</organism>
<evidence type="ECO:0000259" key="1">
    <source>
        <dbReference type="PROSITE" id="PS51186"/>
    </source>
</evidence>
<dbReference type="SUPFAM" id="SSF55729">
    <property type="entry name" value="Acyl-CoA N-acyltransferases (Nat)"/>
    <property type="match status" value="1"/>
</dbReference>
<name>A0A830H8J7_9CHLO</name>
<reference evidence="2" key="1">
    <citation type="submission" date="2020-10" db="EMBL/GenBank/DDBJ databases">
        <title>Unveiling of a novel bifunctional photoreceptor, Dualchrome1, isolated from a cosmopolitan green alga.</title>
        <authorList>
            <person name="Suzuki S."/>
            <person name="Kawachi M."/>
        </authorList>
    </citation>
    <scope>NUCLEOTIDE SEQUENCE</scope>
    <source>
        <strain evidence="2">NIES 2893</strain>
    </source>
</reference>
<dbReference type="GO" id="GO:0008999">
    <property type="term" value="F:protein-N-terminal-alanine acetyltransferase activity"/>
    <property type="evidence" value="ECO:0007669"/>
    <property type="project" value="TreeGrafter"/>
</dbReference>
<keyword evidence="3" id="KW-1185">Reference proteome</keyword>
<dbReference type="PROSITE" id="PS51186">
    <property type="entry name" value="GNAT"/>
    <property type="match status" value="1"/>
</dbReference>
<dbReference type="PANTHER" id="PTHR43441">
    <property type="entry name" value="RIBOSOMAL-PROTEIN-SERINE ACETYLTRANSFERASE"/>
    <property type="match status" value="1"/>
</dbReference>
<dbReference type="PANTHER" id="PTHR43441:SF2">
    <property type="entry name" value="FAMILY ACETYLTRANSFERASE, PUTATIVE (AFU_ORTHOLOGUE AFUA_7G00850)-RELATED"/>
    <property type="match status" value="1"/>
</dbReference>